<dbReference type="Proteomes" id="UP000503129">
    <property type="component" value="Chromosome"/>
</dbReference>
<proteinExistence type="predicted"/>
<keyword evidence="2" id="KW-1185">Reference proteome</keyword>
<dbReference type="KEGG" id="bsen:DP114_23295"/>
<evidence type="ECO:0000313" key="1">
    <source>
        <dbReference type="EMBL" id="QDL10430.1"/>
    </source>
</evidence>
<reference evidence="1 2" key="1">
    <citation type="submission" date="2018-06" db="EMBL/GenBank/DDBJ databases">
        <title>Comparative genomics of Brasilonema spp. strains.</title>
        <authorList>
            <person name="Alvarenga D.O."/>
            <person name="Fiore M.F."/>
            <person name="Varani A.M."/>
        </authorList>
    </citation>
    <scope>NUCLEOTIDE SEQUENCE [LARGE SCALE GENOMIC DNA]</scope>
    <source>
        <strain evidence="1 2">CENA114</strain>
    </source>
</reference>
<organism evidence="1 2">
    <name type="scientific">Brasilonema sennae CENA114</name>
    <dbReference type="NCBI Taxonomy" id="415709"/>
    <lineage>
        <taxon>Bacteria</taxon>
        <taxon>Bacillati</taxon>
        <taxon>Cyanobacteriota</taxon>
        <taxon>Cyanophyceae</taxon>
        <taxon>Nostocales</taxon>
        <taxon>Scytonemataceae</taxon>
        <taxon>Brasilonema</taxon>
        <taxon>Bromeliae group (in: Brasilonema)</taxon>
    </lineage>
</organism>
<dbReference type="RefSeq" id="WP_169264696.1">
    <property type="nucleotide sequence ID" value="NZ_CAWOXK010000001.1"/>
</dbReference>
<gene>
    <name evidence="1" type="ORF">DP114_23295</name>
</gene>
<dbReference type="EMBL" id="CP030118">
    <property type="protein sequence ID" value="QDL10430.1"/>
    <property type="molecule type" value="Genomic_DNA"/>
</dbReference>
<name>A0A856MJU2_9CYAN</name>
<accession>A0A856MJU2</accession>
<dbReference type="AlphaFoldDB" id="A0A856MJU2"/>
<evidence type="ECO:0000313" key="2">
    <source>
        <dbReference type="Proteomes" id="UP000503129"/>
    </source>
</evidence>
<protein>
    <submittedName>
        <fullName evidence="1">Uncharacterized protein</fullName>
    </submittedName>
</protein>
<sequence length="65" mass="7791">MTFPSTKRFTIDEYHHLIKLRFFHADDDIELIHAEIIEMANKTVTLPFFPDLSLYSLVFFLIFIK</sequence>